<accession>A0A8C3NHU4</accession>
<dbReference type="InterPro" id="IPR042127">
    <property type="entry name" value="TMEM45"/>
</dbReference>
<evidence type="ECO:0000256" key="1">
    <source>
        <dbReference type="ARBA" id="ARBA00004141"/>
    </source>
</evidence>
<evidence type="ECO:0000256" key="3">
    <source>
        <dbReference type="ARBA" id="ARBA00022692"/>
    </source>
</evidence>
<comment type="subcellular location">
    <subcellularLocation>
        <location evidence="1">Membrane</location>
        <topology evidence="1">Multi-pass membrane protein</topology>
    </subcellularLocation>
</comment>
<reference evidence="6" key="3">
    <citation type="submission" date="2025-09" db="UniProtKB">
        <authorList>
            <consortium name="Ensembl"/>
        </authorList>
    </citation>
    <scope>IDENTIFICATION</scope>
</reference>
<dbReference type="Pfam" id="PF04819">
    <property type="entry name" value="DUF716"/>
    <property type="match status" value="1"/>
</dbReference>
<keyword evidence="5" id="KW-0472">Membrane</keyword>
<comment type="similarity">
    <text evidence="2">Belongs to the TMEM45 family.</text>
</comment>
<reference evidence="6" key="1">
    <citation type="submission" date="2020-02" db="EMBL/GenBank/DDBJ databases">
        <authorList>
            <person name="Enbody D E."/>
            <person name="Pettersson E M."/>
        </authorList>
    </citation>
    <scope>NUCLEOTIDE SEQUENCE [LARGE SCALE GENOMIC DNA]</scope>
</reference>
<dbReference type="GO" id="GO:0016020">
    <property type="term" value="C:membrane"/>
    <property type="evidence" value="ECO:0007669"/>
    <property type="project" value="UniProtKB-SubCell"/>
</dbReference>
<protein>
    <recommendedName>
        <fullName evidence="8">Transmembrane protein 45B</fullName>
    </recommendedName>
</protein>
<dbReference type="AlphaFoldDB" id="A0A8C3NHU4"/>
<dbReference type="Ensembl" id="ENSCPVT00000022172.2">
    <property type="protein sequence ID" value="ENSCPVP00000021227.1"/>
    <property type="gene ID" value="ENSCPVG00000015341.2"/>
</dbReference>
<dbReference type="InterPro" id="IPR006904">
    <property type="entry name" value="DUF716"/>
</dbReference>
<dbReference type="PANTHER" id="PTHR16007:SF21">
    <property type="entry name" value="TRANSMEMBRANE PROTEIN 45A"/>
    <property type="match status" value="1"/>
</dbReference>
<organism evidence="6 7">
    <name type="scientific">Geospiza parvula</name>
    <name type="common">Small tree-finch</name>
    <name type="synonym">Camarhynchus parvulus</name>
    <dbReference type="NCBI Taxonomy" id="87175"/>
    <lineage>
        <taxon>Eukaryota</taxon>
        <taxon>Metazoa</taxon>
        <taxon>Chordata</taxon>
        <taxon>Craniata</taxon>
        <taxon>Vertebrata</taxon>
        <taxon>Euteleostomi</taxon>
        <taxon>Archelosauria</taxon>
        <taxon>Archosauria</taxon>
        <taxon>Dinosauria</taxon>
        <taxon>Saurischia</taxon>
        <taxon>Theropoda</taxon>
        <taxon>Coelurosauria</taxon>
        <taxon>Aves</taxon>
        <taxon>Neognathae</taxon>
        <taxon>Neoaves</taxon>
        <taxon>Telluraves</taxon>
        <taxon>Australaves</taxon>
        <taxon>Passeriformes</taxon>
        <taxon>Thraupidae</taxon>
        <taxon>Camarhynchus</taxon>
    </lineage>
</organism>
<dbReference type="Proteomes" id="UP000694382">
    <property type="component" value="Chromosome 24"/>
</dbReference>
<evidence type="ECO:0000256" key="2">
    <source>
        <dbReference type="ARBA" id="ARBA00006948"/>
    </source>
</evidence>
<evidence type="ECO:0000313" key="6">
    <source>
        <dbReference type="Ensembl" id="ENSCPVP00000021227.1"/>
    </source>
</evidence>
<reference evidence="6" key="2">
    <citation type="submission" date="2025-08" db="UniProtKB">
        <authorList>
            <consortium name="Ensembl"/>
        </authorList>
    </citation>
    <scope>IDENTIFICATION</scope>
</reference>
<proteinExistence type="inferred from homology"/>
<keyword evidence="7" id="KW-1185">Reference proteome</keyword>
<evidence type="ECO:0008006" key="8">
    <source>
        <dbReference type="Google" id="ProtNLM"/>
    </source>
</evidence>
<keyword evidence="3" id="KW-0812">Transmembrane</keyword>
<evidence type="ECO:0000256" key="4">
    <source>
        <dbReference type="ARBA" id="ARBA00022989"/>
    </source>
</evidence>
<name>A0A8C3NHU4_GEOPR</name>
<keyword evidence="4" id="KW-1133">Transmembrane helix</keyword>
<sequence length="264" mass="29587">MPTTFLGSALRGTFFFAFGLWWSVRYPLKYLRRKGGAEGQPGRGHTEVFEGAVKAFFALVGILVEQFVPTGPHLQLYSPKTHSWTDLTHWHYSTIYLFFLLSGITDMVSHSPLKLPPGLDRLSLSLALLVEGEFVHGCDSSWHLHSLLAVAIFAGALCALLEVFHRDHIILETFRTSSFLLQGSWLWQIGFVLSPPWGGPGWDQTDSSNLLFLTMCFCWHYLGALATVAANAAASRWYEGVLAQRQDPEAEHDRRCQIFPCASL</sequence>
<evidence type="ECO:0000256" key="5">
    <source>
        <dbReference type="ARBA" id="ARBA00023136"/>
    </source>
</evidence>
<dbReference type="PANTHER" id="PTHR16007">
    <property type="entry name" value="EPIDIDYMAL MEMBRANE PROTEIN E9-RELATED"/>
    <property type="match status" value="1"/>
</dbReference>
<evidence type="ECO:0000313" key="7">
    <source>
        <dbReference type="Proteomes" id="UP000694382"/>
    </source>
</evidence>